<dbReference type="SMART" id="SM00015">
    <property type="entry name" value="IQ"/>
    <property type="match status" value="2"/>
</dbReference>
<dbReference type="PROSITE" id="PS00107">
    <property type="entry name" value="PROTEIN_KINASE_ATP"/>
    <property type="match status" value="1"/>
</dbReference>
<keyword evidence="9" id="KW-0677">Repeat</keyword>
<comment type="similarity">
    <text evidence="21">Belongs to the TRAFAC class myosin-kinesin ATPase superfamily. Myosin family.</text>
</comment>
<evidence type="ECO:0000256" key="3">
    <source>
        <dbReference type="ARBA" id="ARBA00006998"/>
    </source>
</evidence>
<evidence type="ECO:0000256" key="10">
    <source>
        <dbReference type="ARBA" id="ARBA00022741"/>
    </source>
</evidence>
<evidence type="ECO:0000256" key="18">
    <source>
        <dbReference type="ARBA" id="ARBA00023305"/>
    </source>
</evidence>
<dbReference type="InterPro" id="IPR017441">
    <property type="entry name" value="Protein_kinase_ATP_BS"/>
</dbReference>
<comment type="caution">
    <text evidence="26">The sequence shown here is derived from an EMBL/GenBank/DDBJ whole genome shotgun (WGS) entry which is preliminary data.</text>
</comment>
<evidence type="ECO:0000256" key="11">
    <source>
        <dbReference type="ARBA" id="ARBA00022777"/>
    </source>
</evidence>
<dbReference type="Gene3D" id="3.40.850.10">
    <property type="entry name" value="Kinesin motor domain"/>
    <property type="match status" value="1"/>
</dbReference>
<dbReference type="InterPro" id="IPR000719">
    <property type="entry name" value="Prot_kinase_dom"/>
</dbReference>
<keyword evidence="5" id="KW-0963">Cytoplasm</keyword>
<feature type="compositionally biased region" description="Basic and acidic residues" evidence="23">
    <location>
        <begin position="1469"/>
        <end position="1480"/>
    </location>
</feature>
<keyword evidence="11" id="KW-0418">Kinase</keyword>
<keyword evidence="27" id="KW-1185">Reference proteome</keyword>
<feature type="compositionally biased region" description="Polar residues" evidence="23">
    <location>
        <begin position="1340"/>
        <end position="1362"/>
    </location>
</feature>
<dbReference type="GO" id="GO:0005524">
    <property type="term" value="F:ATP binding"/>
    <property type="evidence" value="ECO:0007669"/>
    <property type="project" value="UniProtKB-UniRule"/>
</dbReference>
<accession>A0AAV7XDI7</accession>
<dbReference type="Pfam" id="PF00069">
    <property type="entry name" value="Pkinase"/>
    <property type="match status" value="1"/>
</dbReference>
<keyword evidence="8" id="KW-0808">Transferase</keyword>
<evidence type="ECO:0000256" key="13">
    <source>
        <dbReference type="ARBA" id="ARBA00023123"/>
    </source>
</evidence>
<dbReference type="GO" id="GO:0007601">
    <property type="term" value="P:visual perception"/>
    <property type="evidence" value="ECO:0007669"/>
    <property type="project" value="UniProtKB-KW"/>
</dbReference>
<dbReference type="PANTHER" id="PTHR46256:SF2">
    <property type="entry name" value="NEITHER INACTIVATION NOR AFTERPOTENTIAL PROTEIN C"/>
    <property type="match status" value="1"/>
</dbReference>
<evidence type="ECO:0000256" key="19">
    <source>
        <dbReference type="ARBA" id="ARBA00047899"/>
    </source>
</evidence>
<evidence type="ECO:0000256" key="6">
    <source>
        <dbReference type="ARBA" id="ARBA00022527"/>
    </source>
</evidence>
<evidence type="ECO:0000256" key="17">
    <source>
        <dbReference type="ARBA" id="ARBA00023273"/>
    </source>
</evidence>
<keyword evidence="12 21" id="KW-0067">ATP-binding</keyword>
<dbReference type="InterPro" id="IPR000048">
    <property type="entry name" value="IQ_motif_EF-hand-BS"/>
</dbReference>
<dbReference type="GO" id="GO:0004674">
    <property type="term" value="F:protein serine/threonine kinase activity"/>
    <property type="evidence" value="ECO:0007669"/>
    <property type="project" value="UniProtKB-KW"/>
</dbReference>
<organism evidence="26 27">
    <name type="scientific">Megalurothrips usitatus</name>
    <name type="common">bean blossom thrips</name>
    <dbReference type="NCBI Taxonomy" id="439358"/>
    <lineage>
        <taxon>Eukaryota</taxon>
        <taxon>Metazoa</taxon>
        <taxon>Ecdysozoa</taxon>
        <taxon>Arthropoda</taxon>
        <taxon>Hexapoda</taxon>
        <taxon>Insecta</taxon>
        <taxon>Pterygota</taxon>
        <taxon>Neoptera</taxon>
        <taxon>Paraneoptera</taxon>
        <taxon>Thysanoptera</taxon>
        <taxon>Terebrantia</taxon>
        <taxon>Thripoidea</taxon>
        <taxon>Thripidae</taxon>
        <taxon>Megalurothrips</taxon>
    </lineage>
</organism>
<evidence type="ECO:0000256" key="21">
    <source>
        <dbReference type="PROSITE-ProRule" id="PRU00782"/>
    </source>
</evidence>
<comment type="subcellular location">
    <subcellularLocation>
        <location evidence="2">Cell projection</location>
    </subcellularLocation>
    <subcellularLocation>
        <location evidence="1">Cytoplasm</location>
        <location evidence="1">Cytoskeleton</location>
    </subcellularLocation>
</comment>
<comment type="similarity">
    <text evidence="3">In the C-terminal section; belongs to the TRAFAC class myosin-kinesin ATPase superfamily. Myosin family.</text>
</comment>
<dbReference type="Proteomes" id="UP001075354">
    <property type="component" value="Chromosome 9"/>
</dbReference>
<dbReference type="PROSITE" id="PS00109">
    <property type="entry name" value="PROTEIN_KINASE_TYR"/>
    <property type="match status" value="1"/>
</dbReference>
<keyword evidence="7" id="KW-0716">Sensory transduction</keyword>
<dbReference type="GO" id="GO:0003779">
    <property type="term" value="F:actin binding"/>
    <property type="evidence" value="ECO:0007669"/>
    <property type="project" value="UniProtKB-KW"/>
</dbReference>
<keyword evidence="16" id="KW-0206">Cytoskeleton</keyword>
<reference evidence="26" key="1">
    <citation type="submission" date="2022-12" db="EMBL/GenBank/DDBJ databases">
        <title>Chromosome-level genome assembly of the bean flower thrips Megalurothrips usitatus.</title>
        <authorList>
            <person name="Ma L."/>
            <person name="Liu Q."/>
            <person name="Li H."/>
            <person name="Cai W."/>
        </authorList>
    </citation>
    <scope>NUCLEOTIDE SEQUENCE</scope>
    <source>
        <strain evidence="26">Cailab_2022a</strain>
    </source>
</reference>
<dbReference type="Gene3D" id="1.20.120.720">
    <property type="entry name" value="Myosin VI head, motor domain, U50 subdomain"/>
    <property type="match status" value="1"/>
</dbReference>
<dbReference type="Gene3D" id="1.20.58.530">
    <property type="match status" value="1"/>
</dbReference>
<evidence type="ECO:0000256" key="9">
    <source>
        <dbReference type="ARBA" id="ARBA00022737"/>
    </source>
</evidence>
<feature type="region of interest" description="Disordered" evidence="23">
    <location>
        <begin position="1090"/>
        <end position="1122"/>
    </location>
</feature>
<dbReference type="SMART" id="SM00219">
    <property type="entry name" value="TyrKc"/>
    <property type="match status" value="1"/>
</dbReference>
<dbReference type="InterPro" id="IPR036961">
    <property type="entry name" value="Kinesin_motor_dom_sf"/>
</dbReference>
<dbReference type="GO" id="GO:0016459">
    <property type="term" value="C:myosin complex"/>
    <property type="evidence" value="ECO:0007669"/>
    <property type="project" value="UniProtKB-KW"/>
</dbReference>
<dbReference type="Gene3D" id="1.10.10.820">
    <property type="match status" value="1"/>
</dbReference>
<feature type="compositionally biased region" description="Basic residues" evidence="23">
    <location>
        <begin position="1414"/>
        <end position="1425"/>
    </location>
</feature>
<dbReference type="GO" id="GO:0004713">
    <property type="term" value="F:protein tyrosine kinase activity"/>
    <property type="evidence" value="ECO:0007669"/>
    <property type="project" value="InterPro"/>
</dbReference>
<evidence type="ECO:0000256" key="4">
    <source>
        <dbReference type="ARBA" id="ARBA00012513"/>
    </source>
</evidence>
<evidence type="ECO:0000256" key="23">
    <source>
        <dbReference type="SAM" id="MobiDB-lite"/>
    </source>
</evidence>
<dbReference type="EC" id="2.7.11.1" evidence="4"/>
<feature type="binding site" evidence="21">
    <location>
        <begin position="437"/>
        <end position="444"/>
    </location>
    <ligand>
        <name>ATP</name>
        <dbReference type="ChEBI" id="CHEBI:30616"/>
    </ligand>
</feature>
<dbReference type="EMBL" id="JAPTSV010000009">
    <property type="protein sequence ID" value="KAJ1524082.1"/>
    <property type="molecule type" value="Genomic_DNA"/>
</dbReference>
<feature type="compositionally biased region" description="Low complexity" evidence="23">
    <location>
        <begin position="1451"/>
        <end position="1463"/>
    </location>
</feature>
<evidence type="ECO:0000256" key="2">
    <source>
        <dbReference type="ARBA" id="ARBA00004316"/>
    </source>
</evidence>
<comment type="catalytic activity">
    <reaction evidence="19">
        <text>L-threonyl-[protein] + ATP = O-phospho-L-threonyl-[protein] + ADP + H(+)</text>
        <dbReference type="Rhea" id="RHEA:46608"/>
        <dbReference type="Rhea" id="RHEA-COMP:11060"/>
        <dbReference type="Rhea" id="RHEA-COMP:11605"/>
        <dbReference type="ChEBI" id="CHEBI:15378"/>
        <dbReference type="ChEBI" id="CHEBI:30013"/>
        <dbReference type="ChEBI" id="CHEBI:30616"/>
        <dbReference type="ChEBI" id="CHEBI:61977"/>
        <dbReference type="ChEBI" id="CHEBI:456216"/>
        <dbReference type="EC" id="2.7.11.1"/>
    </reaction>
</comment>
<evidence type="ECO:0000256" key="5">
    <source>
        <dbReference type="ARBA" id="ARBA00022490"/>
    </source>
</evidence>
<evidence type="ECO:0000256" key="7">
    <source>
        <dbReference type="ARBA" id="ARBA00022606"/>
    </source>
</evidence>
<protein>
    <recommendedName>
        <fullName evidence="4">non-specific serine/threonine protein kinase</fullName>
        <ecNumber evidence="4">2.7.11.1</ecNumber>
    </recommendedName>
</protein>
<keyword evidence="14 21" id="KW-0505">Motor protein</keyword>
<evidence type="ECO:0000313" key="27">
    <source>
        <dbReference type="Proteomes" id="UP001075354"/>
    </source>
</evidence>
<evidence type="ECO:0000256" key="14">
    <source>
        <dbReference type="ARBA" id="ARBA00023175"/>
    </source>
</evidence>
<comment type="catalytic activity">
    <reaction evidence="20">
        <text>L-seryl-[protein] + ATP = O-phospho-L-seryl-[protein] + ADP + H(+)</text>
        <dbReference type="Rhea" id="RHEA:17989"/>
        <dbReference type="Rhea" id="RHEA-COMP:9863"/>
        <dbReference type="Rhea" id="RHEA-COMP:11604"/>
        <dbReference type="ChEBI" id="CHEBI:15378"/>
        <dbReference type="ChEBI" id="CHEBI:29999"/>
        <dbReference type="ChEBI" id="CHEBI:30616"/>
        <dbReference type="ChEBI" id="CHEBI:83421"/>
        <dbReference type="ChEBI" id="CHEBI:456216"/>
        <dbReference type="EC" id="2.7.11.1"/>
    </reaction>
</comment>
<dbReference type="InterPro" id="IPR001609">
    <property type="entry name" value="Myosin_head_motor_dom-like"/>
</dbReference>
<evidence type="ECO:0000313" key="26">
    <source>
        <dbReference type="EMBL" id="KAJ1524082.1"/>
    </source>
</evidence>
<evidence type="ECO:0000256" key="8">
    <source>
        <dbReference type="ARBA" id="ARBA00022679"/>
    </source>
</evidence>
<evidence type="ECO:0000256" key="16">
    <source>
        <dbReference type="ARBA" id="ARBA00023212"/>
    </source>
</evidence>
<dbReference type="SUPFAM" id="SSF56112">
    <property type="entry name" value="Protein kinase-like (PK-like)"/>
    <property type="match status" value="1"/>
</dbReference>
<dbReference type="InterPro" id="IPR052409">
    <property type="entry name" value="Myosin-III_kinase_activity"/>
</dbReference>
<dbReference type="Gene3D" id="1.10.510.10">
    <property type="entry name" value="Transferase(Phosphotransferase) domain 1"/>
    <property type="match status" value="1"/>
</dbReference>
<dbReference type="PROSITE" id="PS50096">
    <property type="entry name" value="IQ"/>
    <property type="match status" value="2"/>
</dbReference>
<evidence type="ECO:0000256" key="1">
    <source>
        <dbReference type="ARBA" id="ARBA00004245"/>
    </source>
</evidence>
<evidence type="ECO:0000256" key="22">
    <source>
        <dbReference type="PROSITE-ProRule" id="PRU10141"/>
    </source>
</evidence>
<dbReference type="InterPro" id="IPR008266">
    <property type="entry name" value="Tyr_kinase_AS"/>
</dbReference>
<feature type="region of interest" description="Disordered" evidence="23">
    <location>
        <begin position="1309"/>
        <end position="1381"/>
    </location>
</feature>
<name>A0AAV7XDI7_9NEOP</name>
<evidence type="ECO:0000256" key="12">
    <source>
        <dbReference type="ARBA" id="ARBA00022840"/>
    </source>
</evidence>
<dbReference type="GO" id="GO:0042995">
    <property type="term" value="C:cell projection"/>
    <property type="evidence" value="ECO:0007669"/>
    <property type="project" value="UniProtKB-SubCell"/>
</dbReference>
<dbReference type="SMART" id="SM00242">
    <property type="entry name" value="MYSc"/>
    <property type="match status" value="1"/>
</dbReference>
<dbReference type="PROSITE" id="PS51456">
    <property type="entry name" value="MYOSIN_MOTOR"/>
    <property type="match status" value="1"/>
</dbReference>
<dbReference type="Pfam" id="PF00612">
    <property type="entry name" value="IQ"/>
    <property type="match status" value="1"/>
</dbReference>
<keyword evidence="10 21" id="KW-0547">Nucleotide-binding</keyword>
<evidence type="ECO:0000259" key="24">
    <source>
        <dbReference type="PROSITE" id="PS50011"/>
    </source>
</evidence>
<feature type="domain" description="Protein kinase" evidence="24">
    <location>
        <begin position="23"/>
        <end position="292"/>
    </location>
</feature>
<keyword evidence="18" id="KW-0844">Vision</keyword>
<dbReference type="PROSITE" id="PS50011">
    <property type="entry name" value="PROTEIN_KINASE_DOM"/>
    <property type="match status" value="1"/>
</dbReference>
<keyword evidence="13 21" id="KW-0518">Myosin</keyword>
<dbReference type="Gene3D" id="1.20.5.190">
    <property type="match status" value="1"/>
</dbReference>
<feature type="domain" description="Myosin motor" evidence="25">
    <location>
        <begin position="343"/>
        <end position="1066"/>
    </location>
</feature>
<dbReference type="GO" id="GO:0000146">
    <property type="term" value="F:microfilament motor activity"/>
    <property type="evidence" value="ECO:0007669"/>
    <property type="project" value="TreeGrafter"/>
</dbReference>
<dbReference type="CDD" id="cd23767">
    <property type="entry name" value="IQCD"/>
    <property type="match status" value="1"/>
</dbReference>
<keyword evidence="17" id="KW-0966">Cell projection</keyword>
<dbReference type="PANTHER" id="PTHR46256">
    <property type="entry name" value="AGAP011099-PA"/>
    <property type="match status" value="1"/>
</dbReference>
<keyword evidence="6" id="KW-0723">Serine/threonine-protein kinase</keyword>
<sequence length="1508" mass="169702">MAGTGPPASEFSLSAFPDPGDRFVLGDVIGKGLFGTVYEAQDTEAGNMKVAVKVLQVDEDRLDDVREEYHVLRDLSDHPNLPDFYGTFVRRSEDGDQVWFAMELCANGPILDLVCGLLERNKKMQEDHIAYILKSAIKALMHLHERHVMHRDVRGSNLLLNANGEVKLVDYGLSRELDSTMGRKSSCLGSPAWLAPEVVACSTSHKADSDGYDNKCDVWSIGITAIELGDGKAPMQDMHPTRALFQILRNPPPALYRPANWTQLYNDFITECLEKNPENRPFMAELMEHPFITALPESDDHFQTELKVIAESVCAAVRDKRAEEVLVRDGFIQKDQSNAVDPMVVEDLAAMETLSDEAITRELEERYRRGFYHTFVGDVLLVLNPNMEVPSMYDKQRQSKYQFKSRSDNQPHVYAVADSAYQDVFHNEEPQRIILAGESMSGKTTNFKHMLSQLLFLGKSGNGSVERVQKAVDVVQALGNAATPLNPSSTRHVHHLEVTYTATGKASGAIIWLYQLEKWRVTTECQKGNANFHVFYYFYDAMSASSSLDRYHLEAGAGYRYLRANGETCSDRDPRRTPEANVAKFEKMRQHLVDLDFDEEQRETLWKTLAAILILGEVTFVDTEDNFAEVESPDTANKVAQLLNVDEKKFVWALTNYCVIQKGTAVRRRHTREEAVMARDVMARALYGRLVDWMVNTLNYKLTYYRAVFGDKHVVSLTDMFGFESYQKNTLETLFVNTFNEQMTYHYGQRSFAWEMQEQEEEEIPLQPLQYYNNKDTVDELMLKPDGLLYLLDEASKNSQGPDFILESLRNEPRGPRIMAGDTNFVVAHYTGKVTYDVRAMAAKNRDFLPPEMIETLRQSADANVKLMFTNQLSKSGNLTAPSPPGGAPKPNRDGPKKTRWGAALVAESGKCRHFNTESRGQYSQTRRMRTAAATFRGACLEVLRALAFGPGCGGTHFVRCVRTDAAGQPRAFQPELVRSQLRALAVLDTARARQVGYSTRVPFEEFLRRYKFLAFDFDETVEMTKDNCRLLLIRLKMEGWVLGKSKVFLKYYHEEYLSRLYEQQVKKIIKVQCMMRAFLAKRNMQTKLKRLKSQDSVTERQGGGGAPKRKARSDSQDAEQDQAATVIQRNFRGYKVRKEYGPLVSSGGKLDVETAHFIRHYCHKWKAKSMYQVLLLYRAKRYQDFVYFAQQAHMFNQSVVWNLQSNRVPVDSSRLDSSPPKDFLEAAADHKPNVFKLPFRLQDPLLLGVFSKVDPLSPDRRASIQDEEPWDAPFRPKHGAPRSASSPGLTGHYGKRDQEVQTSLVSLRDAAGDDDRRPSASYRNGSGGPAAPAFKPRPLNSQNKYGTASDDNNNVNKSASLCSGARPAVGPPGGRRPFNPVAELELRGQKTMSHQLDDSDEPPFNFQAMLRKTNHGRASLKRRGGGGGSGGEDVMGHSVYSSSPSNLHARPSSPTPSSGGRSPRSRSPRPDSPTRRPRDVPNAIRPGSLVTTELAPGIVVYGHVADL</sequence>
<comment type="caution">
    <text evidence="21">Lacks conserved residue(s) required for the propagation of feature annotation.</text>
</comment>
<evidence type="ECO:0000259" key="25">
    <source>
        <dbReference type="PROSITE" id="PS51456"/>
    </source>
</evidence>
<feature type="region of interest" description="Disordered" evidence="23">
    <location>
        <begin position="874"/>
        <end position="898"/>
    </location>
</feature>
<evidence type="ECO:0000256" key="15">
    <source>
        <dbReference type="ARBA" id="ARBA00023203"/>
    </source>
</evidence>
<dbReference type="Gene3D" id="6.20.240.20">
    <property type="match status" value="1"/>
</dbReference>
<evidence type="ECO:0000256" key="20">
    <source>
        <dbReference type="ARBA" id="ARBA00048679"/>
    </source>
</evidence>
<dbReference type="PRINTS" id="PR00193">
    <property type="entry name" value="MYOSINHEAVY"/>
</dbReference>
<keyword evidence="15 21" id="KW-0009">Actin-binding</keyword>
<proteinExistence type="inferred from homology"/>
<dbReference type="InterPro" id="IPR020635">
    <property type="entry name" value="Tyr_kinase_cat_dom"/>
</dbReference>
<dbReference type="GO" id="GO:0005737">
    <property type="term" value="C:cytoplasm"/>
    <property type="evidence" value="ECO:0007669"/>
    <property type="project" value="UniProtKB-ARBA"/>
</dbReference>
<gene>
    <name evidence="26" type="ORF">ONE63_010619</name>
</gene>
<dbReference type="GO" id="GO:0030832">
    <property type="term" value="P:regulation of actin filament length"/>
    <property type="evidence" value="ECO:0007669"/>
    <property type="project" value="TreeGrafter"/>
</dbReference>
<dbReference type="SUPFAM" id="SSF52540">
    <property type="entry name" value="P-loop containing nucleoside triphosphate hydrolases"/>
    <property type="match status" value="1"/>
</dbReference>
<dbReference type="InterPro" id="IPR011009">
    <property type="entry name" value="Kinase-like_dom_sf"/>
</dbReference>
<feature type="binding site" evidence="22">
    <location>
        <position position="53"/>
    </location>
    <ligand>
        <name>ATP</name>
        <dbReference type="ChEBI" id="CHEBI:30616"/>
    </ligand>
</feature>
<dbReference type="Pfam" id="PF00063">
    <property type="entry name" value="Myosin_head"/>
    <property type="match status" value="1"/>
</dbReference>
<feature type="region of interest" description="Disordered" evidence="23">
    <location>
        <begin position="1414"/>
        <end position="1489"/>
    </location>
</feature>
<feature type="region of interest" description="Disordered" evidence="23">
    <location>
        <begin position="1261"/>
        <end position="1296"/>
    </location>
</feature>
<dbReference type="InterPro" id="IPR027417">
    <property type="entry name" value="P-loop_NTPase"/>
</dbReference>